<dbReference type="InterPro" id="IPR001732">
    <property type="entry name" value="UDP-Glc/GDP-Man_DH_N"/>
</dbReference>
<dbReference type="InterPro" id="IPR017476">
    <property type="entry name" value="UDP-Glc/GDP-Man"/>
</dbReference>
<accession>A0A4R6Y768</accession>
<dbReference type="RefSeq" id="WP_133620396.1">
    <property type="nucleotide sequence ID" value="NZ_SNZE01000012.1"/>
</dbReference>
<dbReference type="InterPro" id="IPR028359">
    <property type="entry name" value="UDP_ManNAc/GlcNAc_DH"/>
</dbReference>
<organism evidence="6 7">
    <name type="scientific">Hydromonas duriensis</name>
    <dbReference type="NCBI Taxonomy" id="1527608"/>
    <lineage>
        <taxon>Bacteria</taxon>
        <taxon>Pseudomonadati</taxon>
        <taxon>Pseudomonadota</taxon>
        <taxon>Betaproteobacteria</taxon>
        <taxon>Burkholderiales</taxon>
        <taxon>Burkholderiaceae</taxon>
        <taxon>Hydromonas</taxon>
    </lineage>
</organism>
<evidence type="ECO:0000256" key="3">
    <source>
        <dbReference type="ARBA" id="ARBA00023027"/>
    </source>
</evidence>
<dbReference type="InterPro" id="IPR036220">
    <property type="entry name" value="UDP-Glc/GDP-Man_DH_C_sf"/>
</dbReference>
<evidence type="ECO:0000256" key="4">
    <source>
        <dbReference type="PIRNR" id="PIRNR000124"/>
    </source>
</evidence>
<dbReference type="InterPro" id="IPR014026">
    <property type="entry name" value="UDP-Glc/GDP-Man_DH_dimer"/>
</dbReference>
<proteinExistence type="inferred from homology"/>
<sequence length="430" mass="47767">MNFSDFRIGVVGLGYVGLNLAVQLSKHFSVVGCDLNETLVKQLKDGVDSTKEVDLEDLRNTSLVLTSRFDDLKNCNFFIVAVPTPATNDGAPDLSYVESATKSIAEILKKGDIVVYESTVYPGVTEDFCVPILESKGLAHLVDFNVGYSPERVNPGDRHHTLTNVVKIVSGDNSDSLETISWVYEKIVTAGVYRAKTIKVAEAAKALENTQRDVNIALINELSIFFNKVGIDTRDVIEAAGSKYNFMKFYPGLVGGHCIGVDPYYIISKAKKVGLNVHILENAREVNENYSIYVFREMLKKMLKQESCIGAARKMRVLVLGLTFKENVPDIRNSKVFDIIRLMDEFSIEYEVLDPQADAEMVLAHYGVSINPQVEDNSFDAVLLAVSHQEYVEAGWSLAKKYLRSDDGSVFDLKGILSVEGACSYNLWRP</sequence>
<dbReference type="GO" id="GO:0016628">
    <property type="term" value="F:oxidoreductase activity, acting on the CH-CH group of donors, NAD or NADP as acceptor"/>
    <property type="evidence" value="ECO:0007669"/>
    <property type="project" value="InterPro"/>
</dbReference>
<dbReference type="InterPro" id="IPR036291">
    <property type="entry name" value="NAD(P)-bd_dom_sf"/>
</dbReference>
<dbReference type="PANTHER" id="PTHR43491">
    <property type="entry name" value="UDP-N-ACETYL-D-MANNOSAMINE DEHYDROGENASE"/>
    <property type="match status" value="1"/>
</dbReference>
<evidence type="ECO:0000313" key="6">
    <source>
        <dbReference type="EMBL" id="TDR31147.1"/>
    </source>
</evidence>
<dbReference type="InterPro" id="IPR008927">
    <property type="entry name" value="6-PGluconate_DH-like_C_sf"/>
</dbReference>
<dbReference type="OrthoDB" id="9803238at2"/>
<keyword evidence="2" id="KW-0560">Oxidoreductase</keyword>
<dbReference type="GO" id="GO:0051287">
    <property type="term" value="F:NAD binding"/>
    <property type="evidence" value="ECO:0007669"/>
    <property type="project" value="InterPro"/>
</dbReference>
<evidence type="ECO:0000259" key="5">
    <source>
        <dbReference type="SMART" id="SM00984"/>
    </source>
</evidence>
<dbReference type="GO" id="GO:0000271">
    <property type="term" value="P:polysaccharide biosynthetic process"/>
    <property type="evidence" value="ECO:0007669"/>
    <property type="project" value="InterPro"/>
</dbReference>
<dbReference type="Pfam" id="PF00984">
    <property type="entry name" value="UDPG_MGDP_dh"/>
    <property type="match status" value="1"/>
</dbReference>
<dbReference type="GO" id="GO:0016616">
    <property type="term" value="F:oxidoreductase activity, acting on the CH-OH group of donors, NAD or NADP as acceptor"/>
    <property type="evidence" value="ECO:0007669"/>
    <property type="project" value="InterPro"/>
</dbReference>
<dbReference type="EMBL" id="SNZE01000012">
    <property type="protein sequence ID" value="TDR31147.1"/>
    <property type="molecule type" value="Genomic_DNA"/>
</dbReference>
<dbReference type="Pfam" id="PF03720">
    <property type="entry name" value="UDPG_MGDP_dh_C"/>
    <property type="match status" value="1"/>
</dbReference>
<keyword evidence="3" id="KW-0520">NAD</keyword>
<dbReference type="AlphaFoldDB" id="A0A4R6Y768"/>
<feature type="domain" description="UDP-glucose/GDP-mannose dehydrogenase C-terminal" evidence="5">
    <location>
        <begin position="318"/>
        <end position="419"/>
    </location>
</feature>
<dbReference type="SUPFAM" id="SSF48179">
    <property type="entry name" value="6-phosphogluconate dehydrogenase C-terminal domain-like"/>
    <property type="match status" value="1"/>
</dbReference>
<reference evidence="6 7" key="1">
    <citation type="submission" date="2019-03" db="EMBL/GenBank/DDBJ databases">
        <title>Genomic Encyclopedia of Type Strains, Phase IV (KMG-IV): sequencing the most valuable type-strain genomes for metagenomic binning, comparative biology and taxonomic classification.</title>
        <authorList>
            <person name="Goeker M."/>
        </authorList>
    </citation>
    <scope>NUCLEOTIDE SEQUENCE [LARGE SCALE GENOMIC DNA]</scope>
    <source>
        <strain evidence="6 7">DSM 102852</strain>
    </source>
</reference>
<dbReference type="PIRSF" id="PIRSF000124">
    <property type="entry name" value="UDPglc_GDPman_dh"/>
    <property type="match status" value="1"/>
</dbReference>
<dbReference type="Pfam" id="PF03721">
    <property type="entry name" value="UDPG_MGDP_dh_N"/>
    <property type="match status" value="1"/>
</dbReference>
<dbReference type="InterPro" id="IPR014027">
    <property type="entry name" value="UDP-Glc/GDP-Man_DH_C"/>
</dbReference>
<dbReference type="SMART" id="SM00984">
    <property type="entry name" value="UDPG_MGDP_dh_C"/>
    <property type="match status" value="1"/>
</dbReference>
<dbReference type="Proteomes" id="UP000294480">
    <property type="component" value="Unassembled WGS sequence"/>
</dbReference>
<dbReference type="SUPFAM" id="SSF51735">
    <property type="entry name" value="NAD(P)-binding Rossmann-fold domains"/>
    <property type="match status" value="1"/>
</dbReference>
<dbReference type="Gene3D" id="3.40.50.720">
    <property type="entry name" value="NAD(P)-binding Rossmann-like Domain"/>
    <property type="match status" value="2"/>
</dbReference>
<comment type="caution">
    <text evidence="6">The sequence shown here is derived from an EMBL/GenBank/DDBJ whole genome shotgun (WGS) entry which is preliminary data.</text>
</comment>
<keyword evidence="7" id="KW-1185">Reference proteome</keyword>
<comment type="similarity">
    <text evidence="1 4">Belongs to the UDP-glucose/GDP-mannose dehydrogenase family.</text>
</comment>
<evidence type="ECO:0000256" key="2">
    <source>
        <dbReference type="ARBA" id="ARBA00023002"/>
    </source>
</evidence>
<name>A0A4R6Y768_9BURK</name>
<gene>
    <name evidence="6" type="ORF">DFR44_11216</name>
</gene>
<dbReference type="SUPFAM" id="SSF52413">
    <property type="entry name" value="UDP-glucose/GDP-mannose dehydrogenase C-terminal domain"/>
    <property type="match status" value="1"/>
</dbReference>
<dbReference type="NCBIfam" id="TIGR03026">
    <property type="entry name" value="NDP-sugDHase"/>
    <property type="match status" value="1"/>
</dbReference>
<evidence type="ECO:0000256" key="1">
    <source>
        <dbReference type="ARBA" id="ARBA00006601"/>
    </source>
</evidence>
<evidence type="ECO:0000313" key="7">
    <source>
        <dbReference type="Proteomes" id="UP000294480"/>
    </source>
</evidence>
<dbReference type="PANTHER" id="PTHR43491:SF2">
    <property type="entry name" value="UDP-N-ACETYL-D-MANNOSAMINE DEHYDROGENASE"/>
    <property type="match status" value="1"/>
</dbReference>
<dbReference type="PIRSF" id="PIRSF500136">
    <property type="entry name" value="UDP_ManNAc_DH"/>
    <property type="match status" value="1"/>
</dbReference>
<protein>
    <submittedName>
        <fullName evidence="6">UDP-N-acetyl-D-galactosamine dehydrogenase</fullName>
    </submittedName>
</protein>